<dbReference type="InterPro" id="IPR008928">
    <property type="entry name" value="6-hairpin_glycosidase_sf"/>
</dbReference>
<evidence type="ECO:0008006" key="3">
    <source>
        <dbReference type="Google" id="ProtNLM"/>
    </source>
</evidence>
<dbReference type="AlphaFoldDB" id="A0A2M7SAT4"/>
<dbReference type="SUPFAM" id="SSF48208">
    <property type="entry name" value="Six-hairpin glycosidases"/>
    <property type="match status" value="1"/>
</dbReference>
<gene>
    <name evidence="1" type="ORF">COY52_06335</name>
</gene>
<evidence type="ECO:0000313" key="1">
    <source>
        <dbReference type="EMBL" id="PIZ16657.1"/>
    </source>
</evidence>
<proteinExistence type="predicted"/>
<protein>
    <recommendedName>
        <fullName evidence="3">Glycosyl-hydrolase family 116 catalytic region domain-containing protein</fullName>
    </recommendedName>
</protein>
<sequence length="709" mass="79317">MKTQVDFKYAFAEPHRLCICLPDASRKCLLDASKTGLTVAWTDADLTGNPLGALAPLMACWWLDLSADADGSALPGKAWKRVENRIPALEYTWENESAFVGIKAVAVKDADVFSISAKNKTSSSSRIRVLGIMRNHVSNQIWIDPGSNINALLPTIGDTSDRMLFLVAGAPKPSKLPKRESIVIEWDIRPGGKRKAYLVRPHFAILDDAKKWLSRNWENEIEKGLDAWKDLLKKAPEFSLPDPVVADAYYAGLSDVFVMREEQSNGRIAHSPGTECYRSLGSGEGSLAAVVLDQAGYAKESEEGMRTSLGFQEKNGRWDDLRRWGHDMWGLVGFKCLAVYQHYLFTRDRKYLARCFRRMLAHARWSHKERQKTKIPYKGEKPLTWGLMPRGMGDCGLMDGNDLYGIFLPHNIWHCYVLKIALWSAKELGLKKEAAEAEKYCSDALQCILDSLERGSIKEANGTRWIPGVPGKTCGSRWGAANAIYPCGILEPHHPLADGTLKYLEKDLSRGGLPINLGWMPGGLWVSIATDNLSYAHLAREEEDKAEQYLYPTLNHGTPLFSWCEERMPEPGASQVSGDRQHAWTPLTVSRFIRDALIMEDKDILHICRATPRWWLEPGQEIRVNNAPTHFGRISFSIQRSAQDELSAKIQLKGKRKPGQMILHCRIPETGKTFVIMESKGAEACTAGDKITLTPHSNSISVSVKLSDN</sequence>
<reference evidence="2" key="1">
    <citation type="submission" date="2017-09" db="EMBL/GenBank/DDBJ databases">
        <title>Depth-based differentiation of microbial function through sediment-hosted aquifers and enrichment of novel symbionts in the deep terrestrial subsurface.</title>
        <authorList>
            <person name="Probst A.J."/>
            <person name="Ladd B."/>
            <person name="Jarett J.K."/>
            <person name="Geller-Mcgrath D.E."/>
            <person name="Sieber C.M.K."/>
            <person name="Emerson J.B."/>
            <person name="Anantharaman K."/>
            <person name="Thomas B.C."/>
            <person name="Malmstrom R."/>
            <person name="Stieglmeier M."/>
            <person name="Klingl A."/>
            <person name="Woyke T."/>
            <person name="Ryan C.M."/>
            <person name="Banfield J.F."/>
        </authorList>
    </citation>
    <scope>NUCLEOTIDE SEQUENCE [LARGE SCALE GENOMIC DNA]</scope>
</reference>
<organism evidence="1 2">
    <name type="scientific">Candidatus Desantisbacteria bacterium CG_4_10_14_0_8_um_filter_48_22</name>
    <dbReference type="NCBI Taxonomy" id="1974543"/>
    <lineage>
        <taxon>Bacteria</taxon>
        <taxon>Candidatus Desantisiibacteriota</taxon>
    </lineage>
</organism>
<dbReference type="InterPro" id="IPR012341">
    <property type="entry name" value="6hp_glycosidase-like_sf"/>
</dbReference>
<dbReference type="Gene3D" id="1.50.10.10">
    <property type="match status" value="1"/>
</dbReference>
<dbReference type="GO" id="GO:0005975">
    <property type="term" value="P:carbohydrate metabolic process"/>
    <property type="evidence" value="ECO:0007669"/>
    <property type="project" value="InterPro"/>
</dbReference>
<name>A0A2M7SAT4_9BACT</name>
<evidence type="ECO:0000313" key="2">
    <source>
        <dbReference type="Proteomes" id="UP000229307"/>
    </source>
</evidence>
<feature type="non-terminal residue" evidence="1">
    <location>
        <position position="709"/>
    </location>
</feature>
<comment type="caution">
    <text evidence="1">The sequence shown here is derived from an EMBL/GenBank/DDBJ whole genome shotgun (WGS) entry which is preliminary data.</text>
</comment>
<accession>A0A2M7SAT4</accession>
<dbReference type="EMBL" id="PFMR01000171">
    <property type="protein sequence ID" value="PIZ16657.1"/>
    <property type="molecule type" value="Genomic_DNA"/>
</dbReference>
<dbReference type="Proteomes" id="UP000229307">
    <property type="component" value="Unassembled WGS sequence"/>
</dbReference>